<feature type="compositionally biased region" description="Basic and acidic residues" evidence="4">
    <location>
        <begin position="94"/>
        <end position="104"/>
    </location>
</feature>
<comment type="caution">
    <text evidence="6">The sequence shown here is derived from an EMBL/GenBank/DDBJ whole genome shotgun (WGS) entry which is preliminary data.</text>
</comment>
<dbReference type="EMBL" id="UYJE01006069">
    <property type="protein sequence ID" value="VDI42778.1"/>
    <property type="molecule type" value="Genomic_DNA"/>
</dbReference>
<dbReference type="PROSITE" id="PS50297">
    <property type="entry name" value="ANK_REP_REGION"/>
    <property type="match status" value="3"/>
</dbReference>
<feature type="compositionally biased region" description="Basic and acidic residues" evidence="4">
    <location>
        <begin position="164"/>
        <end position="184"/>
    </location>
</feature>
<dbReference type="Proteomes" id="UP000596742">
    <property type="component" value="Unassembled WGS sequence"/>
</dbReference>
<feature type="region of interest" description="Disordered" evidence="4">
    <location>
        <begin position="268"/>
        <end position="363"/>
    </location>
</feature>
<protein>
    <recommendedName>
        <fullName evidence="5">Chromo domain-containing protein</fullName>
    </recommendedName>
</protein>
<dbReference type="SUPFAM" id="SSF48403">
    <property type="entry name" value="Ankyrin repeat"/>
    <property type="match status" value="1"/>
</dbReference>
<feature type="compositionally biased region" description="Basic and acidic residues" evidence="4">
    <location>
        <begin position="320"/>
        <end position="333"/>
    </location>
</feature>
<feature type="compositionally biased region" description="Basic and acidic residues" evidence="4">
    <location>
        <begin position="192"/>
        <end position="201"/>
    </location>
</feature>
<feature type="region of interest" description="Disordered" evidence="4">
    <location>
        <begin position="154"/>
        <end position="243"/>
    </location>
</feature>
<dbReference type="Gene3D" id="1.25.40.20">
    <property type="entry name" value="Ankyrin repeat-containing domain"/>
    <property type="match status" value="1"/>
</dbReference>
<dbReference type="InterPro" id="IPR016197">
    <property type="entry name" value="Chromo-like_dom_sf"/>
</dbReference>
<feature type="repeat" description="ANK" evidence="3">
    <location>
        <begin position="531"/>
        <end position="563"/>
    </location>
</feature>
<gene>
    <name evidence="6" type="ORF">MGAL_10B055102</name>
</gene>
<dbReference type="PROSITE" id="PS00598">
    <property type="entry name" value="CHROMO_1"/>
    <property type="match status" value="1"/>
</dbReference>
<dbReference type="AlphaFoldDB" id="A0A8B6F0J5"/>
<feature type="region of interest" description="Disordered" evidence="4">
    <location>
        <begin position="378"/>
        <end position="412"/>
    </location>
</feature>
<keyword evidence="3" id="KW-0040">ANK repeat</keyword>
<dbReference type="SUPFAM" id="SSF54160">
    <property type="entry name" value="Chromo domain-like"/>
    <property type="match status" value="1"/>
</dbReference>
<dbReference type="CDD" id="cd00024">
    <property type="entry name" value="CD_CSD"/>
    <property type="match status" value="1"/>
</dbReference>
<dbReference type="SMART" id="SM00248">
    <property type="entry name" value="ANK"/>
    <property type="match status" value="3"/>
</dbReference>
<dbReference type="Pfam" id="PF00023">
    <property type="entry name" value="Ank"/>
    <property type="match status" value="1"/>
</dbReference>
<dbReference type="PANTHER" id="PTHR24184:SF11">
    <property type="entry name" value="ANKYRIN REPEAT AND SOCS BOX CONTAINING 3"/>
    <property type="match status" value="1"/>
</dbReference>
<sequence>MADPEGVTDEMEKKMEPENITGAAVNIKEENKSEEPADDLYEVERIVGTSKVHGVIQYKVRWKGYGPMDDTWEPIENLQSCLDVVEAFNLKKREMQKKRAEERQKRKAMMEGTVISEDDSSQDGPLTESQGGLKDTFWKDLEEGRVNLFDTDMYSRVKGGGRGPRQESKTKETNDISFGNERKSSSKRNKSVSKENSFKENNKKKHSSVRNRNRNTNSKKYAIKKEPEGNDMEAFSCSSSDDYTDDKGIDVHDVWHKTLKINLISVTNNSQNKTERNSSSSHHRSDKHKSDKYTSVKSRTVHKTEDKNKKHTITGLSSKSKKDPVENIKKEIDNPASPLKSYLSGESTPPRKISVESPCSSSLDSFTDKLVDEFSETSSTKRKYSSDLNTLSEMSERPCKQQRKDSVDSGLGSCKSMCSDSSDKHKLWRKPIVELFTAPLDDILSGSILPFLPETTKAQERGAESADSFDIELDDVDLDQLDQEQVCEKTTDGTAISDDKFRQAVMEGDYDLVRRALDSSKKFGVEDADDMGITLLMYSAQNGYDDIVELLVNNKANVNAQMKNGTTSLMLACEHAHICTVALMVELGANINLVQNTGETALMKAVRRGHKQIVRFLLENGANFSEQNSSGYTALSYAKMMRLTEIEDIIVDHINRLTAEFDKQVQVTLNNTAKITSALFPLQCFPLSDGEKFVVNFKHELQTNTPGVGYLLFVAHARITAQDIKCRLYGPCAVKTVTLNGVPQPPLTERLNFRFHCCLKQNLGQKRIMHLLGKIGSIKVQCKSSTVSRVSRLSIVTGYQTKFV</sequence>
<evidence type="ECO:0000313" key="7">
    <source>
        <dbReference type="Proteomes" id="UP000596742"/>
    </source>
</evidence>
<comment type="subcellular location">
    <subcellularLocation>
        <location evidence="1">Nucleus</location>
    </subcellularLocation>
</comment>
<feature type="non-terminal residue" evidence="6">
    <location>
        <position position="804"/>
    </location>
</feature>
<keyword evidence="7" id="KW-1185">Reference proteome</keyword>
<accession>A0A8B6F0J5</accession>
<feature type="repeat" description="ANK" evidence="3">
    <location>
        <begin position="564"/>
        <end position="596"/>
    </location>
</feature>
<dbReference type="OrthoDB" id="10071877at2759"/>
<evidence type="ECO:0000256" key="3">
    <source>
        <dbReference type="PROSITE-ProRule" id="PRU00023"/>
    </source>
</evidence>
<dbReference type="InterPro" id="IPR023779">
    <property type="entry name" value="Chromodomain_CS"/>
</dbReference>
<feature type="compositionally biased region" description="Basic residues" evidence="4">
    <location>
        <begin position="202"/>
        <end position="213"/>
    </location>
</feature>
<evidence type="ECO:0000256" key="2">
    <source>
        <dbReference type="ARBA" id="ARBA00023242"/>
    </source>
</evidence>
<dbReference type="InterPro" id="IPR002110">
    <property type="entry name" value="Ankyrin_rpt"/>
</dbReference>
<dbReference type="PROSITE" id="PS50013">
    <property type="entry name" value="CHROMO_2"/>
    <property type="match status" value="1"/>
</dbReference>
<feature type="repeat" description="ANK" evidence="3">
    <location>
        <begin position="597"/>
        <end position="629"/>
    </location>
</feature>
<dbReference type="PANTHER" id="PTHR24184">
    <property type="entry name" value="SI:CH211-189E2.2"/>
    <property type="match status" value="1"/>
</dbReference>
<evidence type="ECO:0000256" key="1">
    <source>
        <dbReference type="ARBA" id="ARBA00004123"/>
    </source>
</evidence>
<evidence type="ECO:0000259" key="5">
    <source>
        <dbReference type="PROSITE" id="PS50013"/>
    </source>
</evidence>
<feature type="compositionally biased region" description="Basic and acidic residues" evidence="4">
    <location>
        <begin position="394"/>
        <end position="407"/>
    </location>
</feature>
<evidence type="ECO:0000313" key="6">
    <source>
        <dbReference type="EMBL" id="VDI42778.1"/>
    </source>
</evidence>
<feature type="domain" description="Chromo" evidence="5">
    <location>
        <begin position="41"/>
        <end position="100"/>
    </location>
</feature>
<keyword evidence="2" id="KW-0539">Nucleus</keyword>
<proteinExistence type="predicted"/>
<dbReference type="Gene3D" id="2.40.50.40">
    <property type="match status" value="1"/>
</dbReference>
<feature type="region of interest" description="Disordered" evidence="4">
    <location>
        <begin position="1"/>
        <end position="37"/>
    </location>
</feature>
<evidence type="ECO:0000256" key="4">
    <source>
        <dbReference type="SAM" id="MobiDB-lite"/>
    </source>
</evidence>
<dbReference type="Pfam" id="PF00385">
    <property type="entry name" value="Chromo"/>
    <property type="match status" value="1"/>
</dbReference>
<dbReference type="SMART" id="SM00298">
    <property type="entry name" value="CHROMO"/>
    <property type="match status" value="1"/>
</dbReference>
<dbReference type="InterPro" id="IPR036770">
    <property type="entry name" value="Ankyrin_rpt-contain_sf"/>
</dbReference>
<dbReference type="InterPro" id="IPR000953">
    <property type="entry name" value="Chromo/chromo_shadow_dom"/>
</dbReference>
<organism evidence="6 7">
    <name type="scientific">Mytilus galloprovincialis</name>
    <name type="common">Mediterranean mussel</name>
    <dbReference type="NCBI Taxonomy" id="29158"/>
    <lineage>
        <taxon>Eukaryota</taxon>
        <taxon>Metazoa</taxon>
        <taxon>Spiralia</taxon>
        <taxon>Lophotrochozoa</taxon>
        <taxon>Mollusca</taxon>
        <taxon>Bivalvia</taxon>
        <taxon>Autobranchia</taxon>
        <taxon>Pteriomorphia</taxon>
        <taxon>Mytilida</taxon>
        <taxon>Mytiloidea</taxon>
        <taxon>Mytilidae</taxon>
        <taxon>Mytilinae</taxon>
        <taxon>Mytilus</taxon>
    </lineage>
</organism>
<name>A0A8B6F0J5_MYTGA</name>
<dbReference type="PROSITE" id="PS50088">
    <property type="entry name" value="ANK_REPEAT"/>
    <property type="match status" value="3"/>
</dbReference>
<feature type="region of interest" description="Disordered" evidence="4">
    <location>
        <begin position="94"/>
        <end position="135"/>
    </location>
</feature>
<dbReference type="Pfam" id="PF12796">
    <property type="entry name" value="Ank_2"/>
    <property type="match status" value="1"/>
</dbReference>
<dbReference type="GO" id="GO:0005634">
    <property type="term" value="C:nucleus"/>
    <property type="evidence" value="ECO:0007669"/>
    <property type="project" value="UniProtKB-SubCell"/>
</dbReference>
<reference evidence="6" key="1">
    <citation type="submission" date="2018-11" db="EMBL/GenBank/DDBJ databases">
        <authorList>
            <person name="Alioto T."/>
            <person name="Alioto T."/>
        </authorList>
    </citation>
    <scope>NUCLEOTIDE SEQUENCE</scope>
</reference>
<dbReference type="InterPro" id="IPR023780">
    <property type="entry name" value="Chromo_domain"/>
</dbReference>